<accession>A0A1M6C668</accession>
<evidence type="ECO:0000256" key="1">
    <source>
        <dbReference type="SAM" id="MobiDB-lite"/>
    </source>
</evidence>
<dbReference type="AlphaFoldDB" id="A0A1M6C668"/>
<feature type="compositionally biased region" description="Basic residues" evidence="1">
    <location>
        <begin position="34"/>
        <end position="48"/>
    </location>
</feature>
<dbReference type="Proteomes" id="UP000184608">
    <property type="component" value="Unassembled WGS sequence"/>
</dbReference>
<dbReference type="STRING" id="1216006.VA7868_03941"/>
<dbReference type="EMBL" id="FQXZ01000045">
    <property type="protein sequence ID" value="SHI56423.1"/>
    <property type="molecule type" value="Genomic_DNA"/>
</dbReference>
<feature type="region of interest" description="Disordered" evidence="1">
    <location>
        <begin position="26"/>
        <end position="84"/>
    </location>
</feature>
<evidence type="ECO:0000313" key="3">
    <source>
        <dbReference type="Proteomes" id="UP000184608"/>
    </source>
</evidence>
<keyword evidence="3" id="KW-1185">Reference proteome</keyword>
<proteinExistence type="predicted"/>
<name>A0A1M6C668_9VIBR</name>
<organism evidence="2 3">
    <name type="scientific">Vibrio aerogenes CECT 7868</name>
    <dbReference type="NCBI Taxonomy" id="1216006"/>
    <lineage>
        <taxon>Bacteria</taxon>
        <taxon>Pseudomonadati</taxon>
        <taxon>Pseudomonadota</taxon>
        <taxon>Gammaproteobacteria</taxon>
        <taxon>Vibrionales</taxon>
        <taxon>Vibrionaceae</taxon>
        <taxon>Vibrio</taxon>
    </lineage>
</organism>
<reference evidence="2 3" key="1">
    <citation type="submission" date="2016-11" db="EMBL/GenBank/DDBJ databases">
        <authorList>
            <person name="Jaros S."/>
            <person name="Januszkiewicz K."/>
            <person name="Wedrychowicz H."/>
        </authorList>
    </citation>
    <scope>NUCLEOTIDE SEQUENCE [LARGE SCALE GENOMIC DNA]</scope>
    <source>
        <strain evidence="2 3">CECT 7868</strain>
    </source>
</reference>
<protein>
    <submittedName>
        <fullName evidence="2">Uncharacterized protein</fullName>
    </submittedName>
</protein>
<gene>
    <name evidence="2" type="ORF">VA7868_03941</name>
</gene>
<sequence length="84" mass="9295">MSGCEENKSIRHASDPECHHVLNEAEISNGMGKGHGKGRRCGHGHRWGHGLQNKMALKPDHRGCHHGQGLRGGRRCCHQTEQQS</sequence>
<evidence type="ECO:0000313" key="2">
    <source>
        <dbReference type="EMBL" id="SHI56423.1"/>
    </source>
</evidence>